<evidence type="ECO:0000256" key="7">
    <source>
        <dbReference type="ARBA" id="ARBA00023065"/>
    </source>
</evidence>
<evidence type="ECO:0000256" key="2">
    <source>
        <dbReference type="ARBA" id="ARBA00010159"/>
    </source>
</evidence>
<dbReference type="Gene3D" id="1.10.238.10">
    <property type="entry name" value="EF-hand"/>
    <property type="match status" value="1"/>
</dbReference>
<dbReference type="Proteomes" id="UP000434276">
    <property type="component" value="Unassembled WGS sequence"/>
</dbReference>
<feature type="transmembrane region" description="Helical" evidence="11">
    <location>
        <begin position="70"/>
        <end position="88"/>
    </location>
</feature>
<dbReference type="SUPFAM" id="SSF81324">
    <property type="entry name" value="Voltage-gated potassium channels"/>
    <property type="match status" value="1"/>
</dbReference>
<dbReference type="PANTHER" id="PTHR11003">
    <property type="entry name" value="POTASSIUM CHANNEL, SUBFAMILY K"/>
    <property type="match status" value="1"/>
</dbReference>
<dbReference type="SUPFAM" id="SSF47473">
    <property type="entry name" value="EF-hand"/>
    <property type="match status" value="1"/>
</dbReference>
<dbReference type="OrthoDB" id="415460at2759"/>
<dbReference type="InterPro" id="IPR003280">
    <property type="entry name" value="2pore_dom_K_chnl"/>
</dbReference>
<accession>A0A5S9YBI5</accession>
<gene>
    <name evidence="13" type="ORF">C24_LOCUS24700</name>
</gene>
<evidence type="ECO:0000259" key="12">
    <source>
        <dbReference type="Pfam" id="PF07885"/>
    </source>
</evidence>
<dbReference type="Pfam" id="PF07885">
    <property type="entry name" value="Ion_trans_2"/>
    <property type="match status" value="1"/>
</dbReference>
<organism evidence="13 14">
    <name type="scientific">Arabidopsis thaliana</name>
    <name type="common">Mouse-ear cress</name>
    <dbReference type="NCBI Taxonomy" id="3702"/>
    <lineage>
        <taxon>Eukaryota</taxon>
        <taxon>Viridiplantae</taxon>
        <taxon>Streptophyta</taxon>
        <taxon>Embryophyta</taxon>
        <taxon>Tracheophyta</taxon>
        <taxon>Spermatophyta</taxon>
        <taxon>Magnoliopsida</taxon>
        <taxon>eudicotyledons</taxon>
        <taxon>Gunneridae</taxon>
        <taxon>Pentapetalae</taxon>
        <taxon>rosids</taxon>
        <taxon>malvids</taxon>
        <taxon>Brassicales</taxon>
        <taxon>Brassicaceae</taxon>
        <taxon>Camelineae</taxon>
        <taxon>Arabidopsis</taxon>
    </lineage>
</organism>
<evidence type="ECO:0000256" key="11">
    <source>
        <dbReference type="SAM" id="Phobius"/>
    </source>
</evidence>
<evidence type="ECO:0000256" key="5">
    <source>
        <dbReference type="ARBA" id="ARBA00022837"/>
    </source>
</evidence>
<name>A0A5S9YBI5_ARATH</name>
<feature type="transmembrane region" description="Helical" evidence="11">
    <location>
        <begin position="100"/>
        <end position="121"/>
    </location>
</feature>
<dbReference type="Gene3D" id="1.10.287.70">
    <property type="match status" value="1"/>
</dbReference>
<keyword evidence="4 11" id="KW-0812">Transmembrane</keyword>
<dbReference type="ExpressionAtlas" id="A0A5S9YBI5">
    <property type="expression patterns" value="baseline and differential"/>
</dbReference>
<dbReference type="SMR" id="A0A5S9YBI5"/>
<keyword evidence="7" id="KW-0406">Ion transport</keyword>
<evidence type="ECO:0000256" key="1">
    <source>
        <dbReference type="ARBA" id="ARBA00004141"/>
    </source>
</evidence>
<reference evidence="13 14" key="1">
    <citation type="submission" date="2019-12" db="EMBL/GenBank/DDBJ databases">
        <authorList>
            <person name="Jiao W.-B."/>
            <person name="Schneeberger K."/>
        </authorList>
    </citation>
    <scope>NUCLEOTIDE SEQUENCE [LARGE SCALE GENOMIC DNA]</scope>
    <source>
        <strain evidence="14">cv. C24</strain>
    </source>
</reference>
<dbReference type="PROSITE" id="PS00018">
    <property type="entry name" value="EF_HAND_1"/>
    <property type="match status" value="1"/>
</dbReference>
<dbReference type="InterPro" id="IPR018247">
    <property type="entry name" value="EF_Hand_1_Ca_BS"/>
</dbReference>
<comment type="subcellular location">
    <subcellularLocation>
        <location evidence="1">Membrane</location>
        <topology evidence="1">Multi-pass membrane protein</topology>
    </subcellularLocation>
</comment>
<dbReference type="OMA" id="DVAQICK"/>
<dbReference type="PANTHER" id="PTHR11003:SF274">
    <property type="entry name" value="POTASSIUM INWARD RECTIFIER (KIR)-LIKE CHANNEL 3-RELATED"/>
    <property type="match status" value="1"/>
</dbReference>
<evidence type="ECO:0000256" key="9">
    <source>
        <dbReference type="ARBA" id="ARBA00023303"/>
    </source>
</evidence>
<dbReference type="EMBL" id="CACSHJ010000096">
    <property type="protein sequence ID" value="CAA0407968.1"/>
    <property type="molecule type" value="Genomic_DNA"/>
</dbReference>
<evidence type="ECO:0000313" key="13">
    <source>
        <dbReference type="EMBL" id="CAA0407968.1"/>
    </source>
</evidence>
<keyword evidence="9" id="KW-0407">Ion channel</keyword>
<evidence type="ECO:0000256" key="8">
    <source>
        <dbReference type="ARBA" id="ARBA00023136"/>
    </source>
</evidence>
<dbReference type="FunFam" id="1.10.287.70:FF:000167">
    <property type="entry name" value="Two-pore potassium channel 2-like"/>
    <property type="match status" value="1"/>
</dbReference>
<keyword evidence="8 11" id="KW-0472">Membrane</keyword>
<feature type="domain" description="Potassium channel" evidence="12">
    <location>
        <begin position="119"/>
        <end position="174"/>
    </location>
</feature>
<evidence type="ECO:0000313" key="14">
    <source>
        <dbReference type="Proteomes" id="UP000434276"/>
    </source>
</evidence>
<dbReference type="InterPro" id="IPR013099">
    <property type="entry name" value="K_chnl_dom"/>
</dbReference>
<keyword evidence="3" id="KW-0813">Transport</keyword>
<evidence type="ECO:0000256" key="3">
    <source>
        <dbReference type="ARBA" id="ARBA00022448"/>
    </source>
</evidence>
<comment type="similarity">
    <text evidence="2">Belongs to the two pore domain potassium channel (TC 1.A.1.7) family.</text>
</comment>
<dbReference type="AlphaFoldDB" id="A0A5S9YBI5"/>
<feature type="region of interest" description="Disordered" evidence="10">
    <location>
        <begin position="1"/>
        <end position="34"/>
    </location>
</feature>
<keyword evidence="5" id="KW-0106">Calcium</keyword>
<dbReference type="GO" id="GO:0005267">
    <property type="term" value="F:potassium channel activity"/>
    <property type="evidence" value="ECO:0007669"/>
    <property type="project" value="InterPro"/>
</dbReference>
<feature type="compositionally biased region" description="Polar residues" evidence="10">
    <location>
        <begin position="18"/>
        <end position="31"/>
    </location>
</feature>
<proteinExistence type="inferred from homology"/>
<keyword evidence="6 11" id="KW-1133">Transmembrane helix</keyword>
<feature type="transmembrane region" description="Helical" evidence="11">
    <location>
        <begin position="128"/>
        <end position="146"/>
    </location>
</feature>
<evidence type="ECO:0000256" key="6">
    <source>
        <dbReference type="ARBA" id="ARBA00022989"/>
    </source>
</evidence>
<sequence>MPMTPSEFKNRLLFGSLPRSSSDPTDLQFTEPNVPPSLFSLPEHNDDTATDMAPDQETEQSVSKSIARQALALLVVYLSLGVLIYWLTLDSDNAYQTHPVAVALYFFVVTFCGFLIVHFVVKIGWLDSFCFSVMMVTTVGFGDRAFNTWLGTFLAAVWLLVSTLAVARAFLFLADARADKRNRERAKKVLGESISISQFFAADIDNDGRLSLAEFAIYKLKQMEKITQEDFIQICNQFDKLDRTQSGRITLVDLTTATSV</sequence>
<dbReference type="GO" id="GO:0005774">
    <property type="term" value="C:vacuolar membrane"/>
    <property type="evidence" value="ECO:0007669"/>
    <property type="project" value="UniProtKB-ARBA"/>
</dbReference>
<protein>
    <recommendedName>
        <fullName evidence="12">Potassium channel domain-containing protein</fullName>
    </recommendedName>
</protein>
<feature type="transmembrane region" description="Helical" evidence="11">
    <location>
        <begin position="152"/>
        <end position="174"/>
    </location>
</feature>
<evidence type="ECO:0000256" key="4">
    <source>
        <dbReference type="ARBA" id="ARBA00022692"/>
    </source>
</evidence>
<evidence type="ECO:0000256" key="10">
    <source>
        <dbReference type="SAM" id="MobiDB-lite"/>
    </source>
</evidence>
<dbReference type="InterPro" id="IPR011992">
    <property type="entry name" value="EF-hand-dom_pair"/>
</dbReference>